<comment type="caution">
    <text evidence="2">The sequence shown here is derived from an EMBL/GenBank/DDBJ whole genome shotgun (WGS) entry which is preliminary data.</text>
</comment>
<feature type="transmembrane region" description="Helical" evidence="1">
    <location>
        <begin position="16"/>
        <end position="37"/>
    </location>
</feature>
<keyword evidence="1" id="KW-0812">Transmembrane</keyword>
<evidence type="ECO:0000313" key="2">
    <source>
        <dbReference type="EMBL" id="HIX49881.1"/>
    </source>
</evidence>
<keyword evidence="1" id="KW-0472">Membrane</keyword>
<keyword evidence="1" id="KW-1133">Transmembrane helix</keyword>
<accession>A0A9D1VZ90</accession>
<reference evidence="2" key="1">
    <citation type="journal article" date="2021" name="PeerJ">
        <title>Extensive microbial diversity within the chicken gut microbiome revealed by metagenomics and culture.</title>
        <authorList>
            <person name="Gilroy R."/>
            <person name="Ravi A."/>
            <person name="Getino M."/>
            <person name="Pursley I."/>
            <person name="Horton D.L."/>
            <person name="Alikhan N.F."/>
            <person name="Baker D."/>
            <person name="Gharbi K."/>
            <person name="Hall N."/>
            <person name="Watson M."/>
            <person name="Adriaenssens E.M."/>
            <person name="Foster-Nyarko E."/>
            <person name="Jarju S."/>
            <person name="Secka A."/>
            <person name="Antonio M."/>
            <person name="Oren A."/>
            <person name="Chaudhuri R.R."/>
            <person name="La Ragione R."/>
            <person name="Hildebrand F."/>
            <person name="Pallen M.J."/>
        </authorList>
    </citation>
    <scope>NUCLEOTIDE SEQUENCE</scope>
    <source>
        <strain evidence="2">2189</strain>
    </source>
</reference>
<dbReference type="AlphaFoldDB" id="A0A9D1VZ90"/>
<dbReference type="EMBL" id="DXEW01000005">
    <property type="protein sequence ID" value="HIX49881.1"/>
    <property type="molecule type" value="Genomic_DNA"/>
</dbReference>
<gene>
    <name evidence="2" type="ORF">H9851_01175</name>
</gene>
<feature type="transmembrane region" description="Helical" evidence="1">
    <location>
        <begin position="156"/>
        <end position="173"/>
    </location>
</feature>
<evidence type="ECO:0000256" key="1">
    <source>
        <dbReference type="SAM" id="Phobius"/>
    </source>
</evidence>
<organism evidence="2 3">
    <name type="scientific">Candidatus Borkfalkia faecavium</name>
    <dbReference type="NCBI Taxonomy" id="2838508"/>
    <lineage>
        <taxon>Bacteria</taxon>
        <taxon>Bacillati</taxon>
        <taxon>Bacillota</taxon>
        <taxon>Clostridia</taxon>
        <taxon>Christensenellales</taxon>
        <taxon>Christensenellaceae</taxon>
        <taxon>Candidatus Borkfalkia</taxon>
    </lineage>
</organism>
<proteinExistence type="predicted"/>
<feature type="transmembrane region" description="Helical" evidence="1">
    <location>
        <begin position="49"/>
        <end position="71"/>
    </location>
</feature>
<dbReference type="Proteomes" id="UP000886847">
    <property type="component" value="Unassembled WGS sequence"/>
</dbReference>
<sequence>MTYLFRADLYRLQKNFWVKILFAANAAFASFLAAFVWGNGSAVDSGFVAAYAAVMVNALLFCALFYGAAFAGGGVSRRIAAGGDRRAAGFSAFLFSLAFVLFCYLAHSVVILVFSVDAWAAVDFADFAGLFVAGIAIAAAFTACFVLIVFWTKKGLIALAAGILFVLASWLWAEFWGFAAEQGSALAWLSCFLQYFSPFALLQVLVSDWHIALPASCDLLLFIAVCLALLYRVMRRIEL</sequence>
<protein>
    <submittedName>
        <fullName evidence="2">Uncharacterized protein</fullName>
    </submittedName>
</protein>
<feature type="transmembrane region" description="Helical" evidence="1">
    <location>
        <begin position="213"/>
        <end position="234"/>
    </location>
</feature>
<name>A0A9D1VZ90_9FIRM</name>
<feature type="transmembrane region" description="Helical" evidence="1">
    <location>
        <begin position="127"/>
        <end position="149"/>
    </location>
</feature>
<feature type="transmembrane region" description="Helical" evidence="1">
    <location>
        <begin position="92"/>
        <end position="115"/>
    </location>
</feature>
<reference evidence="2" key="2">
    <citation type="submission" date="2021-04" db="EMBL/GenBank/DDBJ databases">
        <authorList>
            <person name="Gilroy R."/>
        </authorList>
    </citation>
    <scope>NUCLEOTIDE SEQUENCE</scope>
    <source>
        <strain evidence="2">2189</strain>
    </source>
</reference>
<evidence type="ECO:0000313" key="3">
    <source>
        <dbReference type="Proteomes" id="UP000886847"/>
    </source>
</evidence>